<evidence type="ECO:0000313" key="2">
    <source>
        <dbReference type="Proteomes" id="UP000186698"/>
    </source>
</evidence>
<gene>
    <name evidence="3" type="primary">LOC121395405</name>
</gene>
<accession>A0A8J1L8C3</accession>
<dbReference type="KEGG" id="xla:121395405"/>
<protein>
    <submittedName>
        <fullName evidence="3">Uncharacterized protein LOC121395405</fullName>
    </submittedName>
</protein>
<proteinExistence type="predicted"/>
<dbReference type="RefSeq" id="XP_041424840.1">
    <property type="nucleotide sequence ID" value="XM_041568906.1"/>
</dbReference>
<feature type="domain" description="P2X purinoreceptor 7 intracellular" evidence="1">
    <location>
        <begin position="61"/>
        <end position="228"/>
    </location>
</feature>
<dbReference type="Pfam" id="PF20478">
    <property type="entry name" value="P2RX7_C"/>
    <property type="match status" value="1"/>
</dbReference>
<sequence>MFNKFVFYLKEPHTANIKKKICRPHFSRLLLRMAAKRTHSDSAGPSDHAERPSRREQLFIEMQARACSQNHGPSFPFNPRRAPRTTATQNRIAENDPLIRVGNTNWCTCKNCIVMPTKMESICCRENRNTLSLIPEGGQCVTENRDFTSRCLKKSEIDFIFRVLGTVTRSHTNDPEYNRNLRKTAYRCFTVLAHGYLGAGIRRPIPACAVNAIRQTYPDPDGLYVGFKFAEDYDASDMALSL</sequence>
<dbReference type="Proteomes" id="UP000186698">
    <property type="component" value="Chromosome 7L"/>
</dbReference>
<organism evidence="2 3">
    <name type="scientific">Xenopus laevis</name>
    <name type="common">African clawed frog</name>
    <dbReference type="NCBI Taxonomy" id="8355"/>
    <lineage>
        <taxon>Eukaryota</taxon>
        <taxon>Metazoa</taxon>
        <taxon>Chordata</taxon>
        <taxon>Craniata</taxon>
        <taxon>Vertebrata</taxon>
        <taxon>Euteleostomi</taxon>
        <taxon>Amphibia</taxon>
        <taxon>Batrachia</taxon>
        <taxon>Anura</taxon>
        <taxon>Pipoidea</taxon>
        <taxon>Pipidae</taxon>
        <taxon>Xenopodinae</taxon>
        <taxon>Xenopus</taxon>
        <taxon>Xenopus</taxon>
    </lineage>
</organism>
<evidence type="ECO:0000259" key="1">
    <source>
        <dbReference type="Pfam" id="PF20478"/>
    </source>
</evidence>
<keyword evidence="2" id="KW-1185">Reference proteome</keyword>
<dbReference type="InterPro" id="IPR046815">
    <property type="entry name" value="P2RX7_C"/>
</dbReference>
<dbReference type="AlphaFoldDB" id="A0A8J1L8C3"/>
<reference evidence="3" key="1">
    <citation type="submission" date="2025-08" db="UniProtKB">
        <authorList>
            <consortium name="RefSeq"/>
        </authorList>
    </citation>
    <scope>IDENTIFICATION</scope>
    <source>
        <strain evidence="3">J_2021</strain>
        <tissue evidence="3">Erythrocytes</tissue>
    </source>
</reference>
<dbReference type="GeneID" id="121395405"/>
<dbReference type="OrthoDB" id="9898708at2759"/>
<dbReference type="PANTHER" id="PTHR36981:SF10">
    <property type="entry name" value="P2X PURINOCEPTOR 7-LIKE"/>
    <property type="match status" value="1"/>
</dbReference>
<evidence type="ECO:0000313" key="3">
    <source>
        <dbReference type="RefSeq" id="XP_041424840.1"/>
    </source>
</evidence>
<name>A0A8J1L8C3_XENLA</name>
<dbReference type="PANTHER" id="PTHR36981">
    <property type="entry name" value="ZGC:195170"/>
    <property type="match status" value="1"/>
</dbReference>